<feature type="transmembrane region" description="Helical" evidence="1">
    <location>
        <begin position="154"/>
        <end position="174"/>
    </location>
</feature>
<evidence type="ECO:0000313" key="2">
    <source>
        <dbReference type="Proteomes" id="UP000095282"/>
    </source>
</evidence>
<evidence type="ECO:0000256" key="1">
    <source>
        <dbReference type="SAM" id="Phobius"/>
    </source>
</evidence>
<sequence length="280" mass="32039">MNSVKISLLVSHFWACFVDLVFTILVSPFALAPLYAGYPMGVLQWMEVGVAHQAIFTMASTEAMLVGIMGVYENRFLVLSHYGQWWRPIRIPFFALNYLLALVAYFPVYYLVPDQGNAKEWVLERLPCLTPEILSRPLFIVAEDVTLTLHSSGVASSTITFEAFVFFVLVTISLNQYGTQLSKKTIEMQKKFMKSVIFQLVAPIFYIGYSAKFKYYNQKLTNFSIILIASHGLVSSITMLIAQAPYRQVIIGYFWFLGRIIGIRRRETEEDQNVFQSRNV</sequence>
<keyword evidence="1" id="KW-0812">Transmembrane</keyword>
<dbReference type="PANTHER" id="PTHR22941">
    <property type="entry name" value="SERPENTINE RECEPTOR"/>
    <property type="match status" value="1"/>
</dbReference>
<reference evidence="3" key="1">
    <citation type="submission" date="2016-11" db="UniProtKB">
        <authorList>
            <consortium name="WormBaseParasite"/>
        </authorList>
    </citation>
    <scope>IDENTIFICATION</scope>
</reference>
<protein>
    <submittedName>
        <fullName evidence="3">Serpentine Receptor, class H</fullName>
    </submittedName>
</protein>
<evidence type="ECO:0000313" key="3">
    <source>
        <dbReference type="WBParaSite" id="Csp11.Scaffold629.g14187.t1"/>
    </source>
</evidence>
<feature type="transmembrane region" description="Helical" evidence="1">
    <location>
        <begin position="50"/>
        <end position="72"/>
    </location>
</feature>
<keyword evidence="1" id="KW-1133">Transmembrane helix</keyword>
<proteinExistence type="predicted"/>
<feature type="transmembrane region" description="Helical" evidence="1">
    <location>
        <begin position="12"/>
        <end position="38"/>
    </location>
</feature>
<keyword evidence="1" id="KW-0472">Membrane</keyword>
<keyword evidence="2" id="KW-1185">Reference proteome</keyword>
<name>A0A1I7U2H5_9PELO</name>
<dbReference type="Proteomes" id="UP000095282">
    <property type="component" value="Unplaced"/>
</dbReference>
<organism evidence="2 3">
    <name type="scientific">Caenorhabditis tropicalis</name>
    <dbReference type="NCBI Taxonomy" id="1561998"/>
    <lineage>
        <taxon>Eukaryota</taxon>
        <taxon>Metazoa</taxon>
        <taxon>Ecdysozoa</taxon>
        <taxon>Nematoda</taxon>
        <taxon>Chromadorea</taxon>
        <taxon>Rhabditida</taxon>
        <taxon>Rhabditina</taxon>
        <taxon>Rhabditomorpha</taxon>
        <taxon>Rhabditoidea</taxon>
        <taxon>Rhabditidae</taxon>
        <taxon>Peloderinae</taxon>
        <taxon>Caenorhabditis</taxon>
    </lineage>
</organism>
<dbReference type="Pfam" id="PF10318">
    <property type="entry name" value="7TM_GPCR_Srh"/>
    <property type="match status" value="1"/>
</dbReference>
<feature type="transmembrane region" description="Helical" evidence="1">
    <location>
        <begin position="93"/>
        <end position="112"/>
    </location>
</feature>
<feature type="transmembrane region" description="Helical" evidence="1">
    <location>
        <begin position="223"/>
        <end position="242"/>
    </location>
</feature>
<accession>A0A1I7U2H5</accession>
<dbReference type="InterPro" id="IPR053220">
    <property type="entry name" value="Nematode_rcpt-like_serp_H"/>
</dbReference>
<dbReference type="WBParaSite" id="Csp11.Scaffold629.g14187.t1">
    <property type="protein sequence ID" value="Csp11.Scaffold629.g14187.t1"/>
    <property type="gene ID" value="Csp11.Scaffold629.g14187"/>
</dbReference>
<dbReference type="eggNOG" id="ENOG502THN1">
    <property type="taxonomic scope" value="Eukaryota"/>
</dbReference>
<dbReference type="AlphaFoldDB" id="A0A1I7U2H5"/>
<dbReference type="PANTHER" id="PTHR22941:SF188">
    <property type="entry name" value="SERPENTINE RECEPTOR, CLASS H"/>
    <property type="match status" value="1"/>
</dbReference>
<dbReference type="InterPro" id="IPR019422">
    <property type="entry name" value="7TM_GPCR_serpentine_rcpt_Srh"/>
</dbReference>